<dbReference type="Gene3D" id="2.170.270.10">
    <property type="entry name" value="SET domain"/>
    <property type="match status" value="1"/>
</dbReference>
<name>A0A093Y0D1_TALMA</name>
<dbReference type="PANTHER" id="PTHR47332:SF4">
    <property type="entry name" value="SET DOMAIN-CONTAINING PROTEIN 5"/>
    <property type="match status" value="1"/>
</dbReference>
<protein>
    <submittedName>
        <fullName evidence="2">SET domain-containing protein 5</fullName>
    </submittedName>
</protein>
<dbReference type="AlphaFoldDB" id="A0A093Y0D1"/>
<organism evidence="2">
    <name type="scientific">Talaromyces marneffei PM1</name>
    <dbReference type="NCBI Taxonomy" id="1077442"/>
    <lineage>
        <taxon>Eukaryota</taxon>
        <taxon>Fungi</taxon>
        <taxon>Dikarya</taxon>
        <taxon>Ascomycota</taxon>
        <taxon>Pezizomycotina</taxon>
        <taxon>Eurotiomycetes</taxon>
        <taxon>Eurotiomycetidae</taxon>
        <taxon>Eurotiales</taxon>
        <taxon>Trichocomaceae</taxon>
        <taxon>Talaromyces</taxon>
        <taxon>Talaromyces sect. Talaromyces</taxon>
    </lineage>
</organism>
<dbReference type="SUPFAM" id="SSF82199">
    <property type="entry name" value="SET domain"/>
    <property type="match status" value="1"/>
</dbReference>
<sequence length="379" mass="43091">MADDHRKSFVDVIMHPRSLTIIILAYFDLPIPKDAPIELRPTPGKGWGLFATRDIQRGSLIMKERALFVIQKASENITEQDISNAVKKLGDPQKHILACLSGNKPRKLSNGMMSSGPLKLARIWGENCFSLETGVEQRLFGNYIEEKRWGLFPCHSRFNHSCQENAFVPESQSEPGVGRNSTSSFAVRDIAAGEEITIGYQNGFHSHTMDERRRLLTFECRCTVCDRASKDRNFRQVSDMRRRLMRGLVYLLDSIDENSEYDDDNSPHFKPVICDPVMRKAADNCDFPLSTRLIYDLLLVALKEAEGVLDAEGAAYTWTHVWRRANSFGTAENRRIAKLDVQQKTWSERLGMAFQLDGRADAADYAHTLAYRRVKGIEI</sequence>
<evidence type="ECO:0000313" key="2">
    <source>
        <dbReference type="EMBL" id="KFX50968.1"/>
    </source>
</evidence>
<dbReference type="EMBL" id="JPOX01000006">
    <property type="protein sequence ID" value="KFX50968.1"/>
    <property type="molecule type" value="Genomic_DNA"/>
</dbReference>
<dbReference type="InterPro" id="IPR053185">
    <property type="entry name" value="SET_domain_protein"/>
</dbReference>
<reference key="1">
    <citation type="journal article" date="2014" name="PLoS Genet.">
        <title>Signature Gene Expression Reveals Novel Clues to the Molecular Mechanisms of Dimorphic Transition in Penicillium marneffei.</title>
        <authorList>
            <person name="Yang E."/>
            <person name="Wang G."/>
            <person name="Cai J."/>
            <person name="Woo P.C."/>
            <person name="Lau S.K."/>
            <person name="Yuen K.-Y."/>
            <person name="Chow W.-N."/>
            <person name="Lin X."/>
        </authorList>
    </citation>
    <scope>NUCLEOTIDE SEQUENCE [LARGE SCALE GENOMIC DNA]</scope>
    <source>
        <strain>PM1</strain>
    </source>
</reference>
<dbReference type="SMART" id="SM00317">
    <property type="entry name" value="SET"/>
    <property type="match status" value="1"/>
</dbReference>
<proteinExistence type="predicted"/>
<reference evidence="2" key="2">
    <citation type="journal article" date="2014" name="PLoS Genet.">
        <title>Signature gene expression reveals novel clues to the molecular mechanisms of dimorphic transition in Penicillium marneffei.</title>
        <authorList>
            <person name="Yang E."/>
            <person name="Wang G."/>
            <person name="Cai J."/>
            <person name="Woo P.C."/>
            <person name="Lau S.K."/>
            <person name="Yuen K.-Y."/>
            <person name="Chow W.-N."/>
            <person name="Lin X."/>
        </authorList>
    </citation>
    <scope>NUCLEOTIDE SEQUENCE</scope>
    <source>
        <strain evidence="2">PM1</strain>
    </source>
</reference>
<accession>A0A093Y0D1</accession>
<dbReference type="eggNOG" id="KOG2084">
    <property type="taxonomic scope" value="Eukaryota"/>
</dbReference>
<dbReference type="HOGENOM" id="CLU_064547_0_0_1"/>
<evidence type="ECO:0000259" key="1">
    <source>
        <dbReference type="PROSITE" id="PS50280"/>
    </source>
</evidence>
<dbReference type="CDD" id="cd20071">
    <property type="entry name" value="SET_SMYD"/>
    <property type="match status" value="1"/>
</dbReference>
<comment type="caution">
    <text evidence="2">The sequence shown here is derived from an EMBL/GenBank/DDBJ whole genome shotgun (WGS) entry which is preliminary data.</text>
</comment>
<dbReference type="Pfam" id="PF00856">
    <property type="entry name" value="SET"/>
    <property type="match status" value="1"/>
</dbReference>
<dbReference type="InterPro" id="IPR001214">
    <property type="entry name" value="SET_dom"/>
</dbReference>
<dbReference type="PANTHER" id="PTHR47332">
    <property type="entry name" value="SET DOMAIN-CONTAINING PROTEIN 5"/>
    <property type="match status" value="1"/>
</dbReference>
<dbReference type="PROSITE" id="PS50280">
    <property type="entry name" value="SET"/>
    <property type="match status" value="1"/>
</dbReference>
<dbReference type="InterPro" id="IPR046341">
    <property type="entry name" value="SET_dom_sf"/>
</dbReference>
<gene>
    <name evidence="2" type="ORF">GQ26_0062330</name>
</gene>
<feature type="domain" description="SET" evidence="1">
    <location>
        <begin position="35"/>
        <end position="201"/>
    </location>
</feature>